<dbReference type="AlphaFoldDB" id="A0A0A9FJ52"/>
<sequence>MYISVPTELMGLPSKTSKTKVIDKTIRHFSD</sequence>
<evidence type="ECO:0000313" key="1">
    <source>
        <dbReference type="EMBL" id="JAE08313.1"/>
    </source>
</evidence>
<protein>
    <submittedName>
        <fullName evidence="1">Uncharacterized protein</fullName>
    </submittedName>
</protein>
<accession>A0A0A9FJ52</accession>
<name>A0A0A9FJ52_ARUDO</name>
<reference evidence="1" key="1">
    <citation type="submission" date="2014-09" db="EMBL/GenBank/DDBJ databases">
        <authorList>
            <person name="Magalhaes I.L.F."/>
            <person name="Oliveira U."/>
            <person name="Santos F.R."/>
            <person name="Vidigal T.H.D.A."/>
            <person name="Brescovit A.D."/>
            <person name="Santos A.J."/>
        </authorList>
    </citation>
    <scope>NUCLEOTIDE SEQUENCE</scope>
    <source>
        <tissue evidence="1">Shoot tissue taken approximately 20 cm above the soil surface</tissue>
    </source>
</reference>
<organism evidence="1">
    <name type="scientific">Arundo donax</name>
    <name type="common">Giant reed</name>
    <name type="synonym">Donax arundinaceus</name>
    <dbReference type="NCBI Taxonomy" id="35708"/>
    <lineage>
        <taxon>Eukaryota</taxon>
        <taxon>Viridiplantae</taxon>
        <taxon>Streptophyta</taxon>
        <taxon>Embryophyta</taxon>
        <taxon>Tracheophyta</taxon>
        <taxon>Spermatophyta</taxon>
        <taxon>Magnoliopsida</taxon>
        <taxon>Liliopsida</taxon>
        <taxon>Poales</taxon>
        <taxon>Poaceae</taxon>
        <taxon>PACMAD clade</taxon>
        <taxon>Arundinoideae</taxon>
        <taxon>Arundineae</taxon>
        <taxon>Arundo</taxon>
    </lineage>
</organism>
<reference evidence="1" key="2">
    <citation type="journal article" date="2015" name="Data Brief">
        <title>Shoot transcriptome of the giant reed, Arundo donax.</title>
        <authorList>
            <person name="Barrero R.A."/>
            <person name="Guerrero F.D."/>
            <person name="Moolhuijzen P."/>
            <person name="Goolsby J.A."/>
            <person name="Tidwell J."/>
            <person name="Bellgard S.E."/>
            <person name="Bellgard M.I."/>
        </authorList>
    </citation>
    <scope>NUCLEOTIDE SEQUENCE</scope>
    <source>
        <tissue evidence="1">Shoot tissue taken approximately 20 cm above the soil surface</tissue>
    </source>
</reference>
<dbReference type="EMBL" id="GBRH01189583">
    <property type="protein sequence ID" value="JAE08313.1"/>
    <property type="molecule type" value="Transcribed_RNA"/>
</dbReference>
<proteinExistence type="predicted"/>